<sequence>MDSDIALSYSVTTLTLLFLIIGLVLNAVALVVFYDVPKLLRSTINTLVRNLFVVHLWTVLVLGPLVSFDCQAHTQQRLGRNNFSAFETYPSTCSLFCTSVRFLREFFTTSVSAILWIMVLDRTMTIVLPKSPSTLYLKRNPTLCTLVACLLAAVGQAHSFFGLFFEEGSRVCEVALHQTLWSYLPESFFLTQVSALVLVSLILLIKLRSAPPKYATGSMKRIVLLVVILIASYIMCTTPQKMSRFLRDSAVQPKILETMSLMSIFAHPLIYYMISVNFRKALRRSIRRRASALTSRHASRSPENVNAALSVTAFSITSETTARQSSSNTHRGVACACEK</sequence>
<dbReference type="PROSITE" id="PS50262">
    <property type="entry name" value="G_PROTEIN_RECEP_F1_2"/>
    <property type="match status" value="1"/>
</dbReference>
<dbReference type="Proteomes" id="UP000694867">
    <property type="component" value="Unplaced"/>
</dbReference>
<keyword evidence="3" id="KW-1003">Cell membrane</keyword>
<dbReference type="SUPFAM" id="SSF81321">
    <property type="entry name" value="Family A G protein-coupled receptor-like"/>
    <property type="match status" value="1"/>
</dbReference>
<name>A0AAJ7SFD4_9ACAR</name>
<dbReference type="PANTHER" id="PTHR24228">
    <property type="entry name" value="B2 BRADYKININ RECEPTOR/ANGIOTENSIN II RECEPTOR"/>
    <property type="match status" value="1"/>
</dbReference>
<keyword evidence="9" id="KW-0807">Transducer</keyword>
<dbReference type="PANTHER" id="PTHR24228:SF59">
    <property type="entry name" value="NEUROPEPTIDE RECEPTOR 15"/>
    <property type="match status" value="1"/>
</dbReference>
<dbReference type="RefSeq" id="XP_028967061.1">
    <property type="nucleotide sequence ID" value="XM_029111228.1"/>
</dbReference>
<evidence type="ECO:0000256" key="7">
    <source>
        <dbReference type="ARBA" id="ARBA00023136"/>
    </source>
</evidence>
<feature type="transmembrane region" description="Helical" evidence="10">
    <location>
        <begin position="219"/>
        <end position="235"/>
    </location>
</feature>
<comment type="similarity">
    <text evidence="2">Belongs to the G-protein coupled receptor 1 family.</text>
</comment>
<feature type="transmembrane region" description="Helical" evidence="10">
    <location>
        <begin position="102"/>
        <end position="120"/>
    </location>
</feature>
<evidence type="ECO:0000313" key="12">
    <source>
        <dbReference type="Proteomes" id="UP000694867"/>
    </source>
</evidence>
<dbReference type="GO" id="GO:0004930">
    <property type="term" value="F:G protein-coupled receptor activity"/>
    <property type="evidence" value="ECO:0007669"/>
    <property type="project" value="UniProtKB-KW"/>
</dbReference>
<keyword evidence="7 10" id="KW-0472">Membrane</keyword>
<dbReference type="KEGG" id="goe:114828187"/>
<evidence type="ECO:0000256" key="2">
    <source>
        <dbReference type="ARBA" id="ARBA00010663"/>
    </source>
</evidence>
<dbReference type="Gene3D" id="1.20.1070.10">
    <property type="entry name" value="Rhodopsin 7-helix transmembrane proteins"/>
    <property type="match status" value="1"/>
</dbReference>
<dbReference type="PRINTS" id="PR00237">
    <property type="entry name" value="GPCRRHODOPSN"/>
</dbReference>
<feature type="transmembrane region" description="Helical" evidence="10">
    <location>
        <begin position="188"/>
        <end position="207"/>
    </location>
</feature>
<feature type="domain" description="G-protein coupled receptors family 1 profile" evidence="11">
    <location>
        <begin position="25"/>
        <end position="271"/>
    </location>
</feature>
<dbReference type="InterPro" id="IPR017452">
    <property type="entry name" value="GPCR_Rhodpsn_7TM"/>
</dbReference>
<dbReference type="GeneID" id="114828187"/>
<evidence type="ECO:0000313" key="13">
    <source>
        <dbReference type="RefSeq" id="XP_028967061.1"/>
    </source>
</evidence>
<keyword evidence="8" id="KW-0675">Receptor</keyword>
<reference evidence="13" key="1">
    <citation type="submission" date="2025-08" db="UniProtKB">
        <authorList>
            <consortium name="RefSeq"/>
        </authorList>
    </citation>
    <scope>IDENTIFICATION</scope>
</reference>
<evidence type="ECO:0000256" key="9">
    <source>
        <dbReference type="ARBA" id="ARBA00023224"/>
    </source>
</evidence>
<feature type="transmembrane region" description="Helical" evidence="10">
    <location>
        <begin position="141"/>
        <end position="161"/>
    </location>
</feature>
<comment type="subcellular location">
    <subcellularLocation>
        <location evidence="1">Cell membrane</location>
        <topology evidence="1">Multi-pass membrane protein</topology>
    </subcellularLocation>
</comment>
<evidence type="ECO:0000256" key="1">
    <source>
        <dbReference type="ARBA" id="ARBA00004651"/>
    </source>
</evidence>
<dbReference type="InterPro" id="IPR000276">
    <property type="entry name" value="GPCR_Rhodpsn"/>
</dbReference>
<keyword evidence="5 10" id="KW-1133">Transmembrane helix</keyword>
<protein>
    <submittedName>
        <fullName evidence="13">Uncharacterized protein LOC114828187</fullName>
    </submittedName>
</protein>
<dbReference type="AlphaFoldDB" id="A0AAJ7SFD4"/>
<evidence type="ECO:0000256" key="10">
    <source>
        <dbReference type="SAM" id="Phobius"/>
    </source>
</evidence>
<evidence type="ECO:0000256" key="4">
    <source>
        <dbReference type="ARBA" id="ARBA00022692"/>
    </source>
</evidence>
<gene>
    <name evidence="13" type="primary">LOC114828187</name>
</gene>
<feature type="transmembrane region" description="Helical" evidence="10">
    <location>
        <begin position="46"/>
        <end position="68"/>
    </location>
</feature>
<evidence type="ECO:0000259" key="11">
    <source>
        <dbReference type="PROSITE" id="PS50262"/>
    </source>
</evidence>
<keyword evidence="12" id="KW-1185">Reference proteome</keyword>
<dbReference type="GO" id="GO:0005886">
    <property type="term" value="C:plasma membrane"/>
    <property type="evidence" value="ECO:0007669"/>
    <property type="project" value="UniProtKB-SubCell"/>
</dbReference>
<dbReference type="CDD" id="cd00637">
    <property type="entry name" value="7tm_classA_rhodopsin-like"/>
    <property type="match status" value="1"/>
</dbReference>
<evidence type="ECO:0000256" key="3">
    <source>
        <dbReference type="ARBA" id="ARBA00022475"/>
    </source>
</evidence>
<evidence type="ECO:0000256" key="6">
    <source>
        <dbReference type="ARBA" id="ARBA00023040"/>
    </source>
</evidence>
<feature type="transmembrane region" description="Helical" evidence="10">
    <location>
        <begin position="6"/>
        <end position="34"/>
    </location>
</feature>
<evidence type="ECO:0000256" key="8">
    <source>
        <dbReference type="ARBA" id="ARBA00023170"/>
    </source>
</evidence>
<organism evidence="12 13">
    <name type="scientific">Galendromus occidentalis</name>
    <name type="common">western predatory mite</name>
    <dbReference type="NCBI Taxonomy" id="34638"/>
    <lineage>
        <taxon>Eukaryota</taxon>
        <taxon>Metazoa</taxon>
        <taxon>Ecdysozoa</taxon>
        <taxon>Arthropoda</taxon>
        <taxon>Chelicerata</taxon>
        <taxon>Arachnida</taxon>
        <taxon>Acari</taxon>
        <taxon>Parasitiformes</taxon>
        <taxon>Mesostigmata</taxon>
        <taxon>Gamasina</taxon>
        <taxon>Phytoseioidea</taxon>
        <taxon>Phytoseiidae</taxon>
        <taxon>Typhlodrominae</taxon>
        <taxon>Galendromus</taxon>
    </lineage>
</organism>
<keyword evidence="6" id="KW-0297">G-protein coupled receptor</keyword>
<evidence type="ECO:0000256" key="5">
    <source>
        <dbReference type="ARBA" id="ARBA00022989"/>
    </source>
</evidence>
<keyword evidence="4 10" id="KW-0812">Transmembrane</keyword>
<proteinExistence type="inferred from homology"/>
<accession>A0AAJ7SFD4</accession>
<feature type="transmembrane region" description="Helical" evidence="10">
    <location>
        <begin position="255"/>
        <end position="274"/>
    </location>
</feature>